<dbReference type="AlphaFoldDB" id="A0A0M0BTA2"/>
<name>A0A0M0BTA2_9ARCH</name>
<evidence type="ECO:0000313" key="2">
    <source>
        <dbReference type="Proteomes" id="UP000037210"/>
    </source>
</evidence>
<comment type="caution">
    <text evidence="1">The sequence shown here is derived from an EMBL/GenBank/DDBJ whole genome shotgun (WGS) entry which is preliminary data.</text>
</comment>
<dbReference type="EMBL" id="LFWZ01000005">
    <property type="protein sequence ID" value="KON31411.1"/>
    <property type="molecule type" value="Genomic_DNA"/>
</dbReference>
<evidence type="ECO:0000313" key="1">
    <source>
        <dbReference type="EMBL" id="KON31411.1"/>
    </source>
</evidence>
<reference evidence="1 2" key="1">
    <citation type="submission" date="2015-06" db="EMBL/GenBank/DDBJ databases">
        <title>New insights into the roles of widespread benthic archaea in carbon and nitrogen cycling.</title>
        <authorList>
            <person name="Lazar C.S."/>
            <person name="Baker B.J."/>
            <person name="Seitz K.W."/>
            <person name="Hyde A.S."/>
            <person name="Dick G.J."/>
            <person name="Hinrichs K.-U."/>
            <person name="Teske A.P."/>
        </authorList>
    </citation>
    <scope>NUCLEOTIDE SEQUENCE [LARGE SCALE GENOMIC DNA]</scope>
    <source>
        <strain evidence="1">DG-45</strain>
    </source>
</reference>
<gene>
    <name evidence="1" type="ORF">AC482_00815</name>
</gene>
<proteinExistence type="predicted"/>
<accession>A0A0M0BTA2</accession>
<protein>
    <submittedName>
        <fullName evidence="1">Uncharacterized protein</fullName>
    </submittedName>
</protein>
<sequence>MGIEITKCRGPVARPGRSPVKRPAVEAVSEALKKRAMTFRELLEESELEAVDVADALRLMIDDGSVSRAITESGVAFRHASRARG</sequence>
<dbReference type="Proteomes" id="UP000037210">
    <property type="component" value="Unassembled WGS sequence"/>
</dbReference>
<organism evidence="1 2">
    <name type="scientific">miscellaneous Crenarchaeota group-15 archaeon DG-45</name>
    <dbReference type="NCBI Taxonomy" id="1685127"/>
    <lineage>
        <taxon>Archaea</taxon>
        <taxon>Candidatus Bathyarchaeota</taxon>
        <taxon>MCG-15</taxon>
    </lineage>
</organism>